<organism evidence="2 3">
    <name type="scientific">Variovorax rhizosphaerae</name>
    <dbReference type="NCBI Taxonomy" id="1836200"/>
    <lineage>
        <taxon>Bacteria</taxon>
        <taxon>Pseudomonadati</taxon>
        <taxon>Pseudomonadota</taxon>
        <taxon>Betaproteobacteria</taxon>
        <taxon>Burkholderiales</taxon>
        <taxon>Comamonadaceae</taxon>
        <taxon>Variovorax</taxon>
    </lineage>
</organism>
<sequence>MRFYDWKHDQMRNARIVQMKDTQVLLQEAETRVQWTLPYGAIEPPAPGQDPEATSPAPPPQPARPLRADFKRGDKVSFVDRHLHARVGVIARVNQRTASVECEDASSWRVPFHMLRYVMDI</sequence>
<keyword evidence="3" id="KW-1185">Reference proteome</keyword>
<dbReference type="RefSeq" id="WP_340348828.1">
    <property type="nucleotide sequence ID" value="NZ_JBBKZT010000094.1"/>
</dbReference>
<accession>A0ABU8X2F8</accession>
<proteinExistence type="predicted"/>
<dbReference type="EMBL" id="JBBKZT010000094">
    <property type="protein sequence ID" value="MEJ8852892.1"/>
    <property type="molecule type" value="Genomic_DNA"/>
</dbReference>
<feature type="region of interest" description="Disordered" evidence="1">
    <location>
        <begin position="38"/>
        <end position="67"/>
    </location>
</feature>
<comment type="caution">
    <text evidence="2">The sequence shown here is derived from an EMBL/GenBank/DDBJ whole genome shotgun (WGS) entry which is preliminary data.</text>
</comment>
<dbReference type="Proteomes" id="UP001385892">
    <property type="component" value="Unassembled WGS sequence"/>
</dbReference>
<evidence type="ECO:0000256" key="1">
    <source>
        <dbReference type="SAM" id="MobiDB-lite"/>
    </source>
</evidence>
<reference evidence="2 3" key="1">
    <citation type="submission" date="2024-03" db="EMBL/GenBank/DDBJ databases">
        <title>Novel species of the genus Variovorax.</title>
        <authorList>
            <person name="Liu Q."/>
            <person name="Xin Y.-H."/>
        </authorList>
    </citation>
    <scope>NUCLEOTIDE SEQUENCE [LARGE SCALE GENOMIC DNA]</scope>
    <source>
        <strain evidence="2 3">KACC 18900</strain>
    </source>
</reference>
<name>A0ABU8X2F8_9BURK</name>
<evidence type="ECO:0000313" key="2">
    <source>
        <dbReference type="EMBL" id="MEJ8852892.1"/>
    </source>
</evidence>
<protein>
    <submittedName>
        <fullName evidence="2">Uncharacterized protein</fullName>
    </submittedName>
</protein>
<gene>
    <name evidence="2" type="ORF">WKW82_40395</name>
</gene>
<evidence type="ECO:0000313" key="3">
    <source>
        <dbReference type="Proteomes" id="UP001385892"/>
    </source>
</evidence>